<feature type="domain" description="HTH gntR-type" evidence="7">
    <location>
        <begin position="8"/>
        <end position="75"/>
    </location>
</feature>
<evidence type="ECO:0000256" key="2">
    <source>
        <dbReference type="ARBA" id="ARBA00023015"/>
    </source>
</evidence>
<evidence type="ECO:0000256" key="1">
    <source>
        <dbReference type="ARBA" id="ARBA00022491"/>
    </source>
</evidence>
<dbReference type="Proteomes" id="UP000278036">
    <property type="component" value="Unassembled WGS sequence"/>
</dbReference>
<dbReference type="PROSITE" id="PS50949">
    <property type="entry name" value="HTH_GNTR"/>
    <property type="match status" value="1"/>
</dbReference>
<dbReference type="PANTHER" id="PTHR43537">
    <property type="entry name" value="TRANSCRIPTIONAL REGULATOR, GNTR FAMILY"/>
    <property type="match status" value="1"/>
</dbReference>
<dbReference type="PANTHER" id="PTHR43537:SF34">
    <property type="entry name" value="PYRUVATE DEHYDROGENASE COMPLEX REPRESSOR"/>
    <property type="match status" value="1"/>
</dbReference>
<keyword evidence="1" id="KW-0678">Repressor</keyword>
<dbReference type="EMBL" id="RFLX01000004">
    <property type="protein sequence ID" value="RMI25743.1"/>
    <property type="molecule type" value="Genomic_DNA"/>
</dbReference>
<evidence type="ECO:0000256" key="5">
    <source>
        <dbReference type="ARBA" id="ARBA00037357"/>
    </source>
</evidence>
<evidence type="ECO:0000256" key="4">
    <source>
        <dbReference type="ARBA" id="ARBA00023163"/>
    </source>
</evidence>
<reference evidence="8 11" key="1">
    <citation type="submission" date="2018-09" db="EMBL/GenBank/DDBJ databases">
        <title>Roseomonas sp. nov., isolated from feces of Tibetan antelopes in the Qinghai-Tibet plateau, China.</title>
        <authorList>
            <person name="Tian Z."/>
        </authorList>
    </citation>
    <scope>NUCLEOTIDE SEQUENCE [LARGE SCALE GENOMIC DNA]</scope>
    <source>
        <strain evidence="9 10">Z23</strain>
        <strain evidence="8 11">Z24</strain>
    </source>
</reference>
<dbReference type="Pfam" id="PF07729">
    <property type="entry name" value="FCD"/>
    <property type="match status" value="1"/>
</dbReference>
<dbReference type="EMBL" id="RAQU01000080">
    <property type="protein sequence ID" value="RKK03555.1"/>
    <property type="molecule type" value="Genomic_DNA"/>
</dbReference>
<dbReference type="InterPro" id="IPR000524">
    <property type="entry name" value="Tscrpt_reg_HTH_GntR"/>
</dbReference>
<dbReference type="FunCoup" id="A0A3A9JGC9">
    <property type="interactions" value="109"/>
</dbReference>
<dbReference type="SMART" id="SM00345">
    <property type="entry name" value="HTH_GNTR"/>
    <property type="match status" value="1"/>
</dbReference>
<dbReference type="SUPFAM" id="SSF46785">
    <property type="entry name" value="Winged helix' DNA-binding domain"/>
    <property type="match status" value="1"/>
</dbReference>
<dbReference type="Pfam" id="PF00392">
    <property type="entry name" value="GntR"/>
    <property type="match status" value="1"/>
</dbReference>
<evidence type="ECO:0000259" key="7">
    <source>
        <dbReference type="PROSITE" id="PS50949"/>
    </source>
</evidence>
<comment type="function">
    <text evidence="5">Transcriptional repressor for the pyruvate dehydrogenase complex genes aceEF and lpd.</text>
</comment>
<organism evidence="8 11">
    <name type="scientific">Teichococcus wenyumeiae</name>
    <dbReference type="NCBI Taxonomy" id="2478470"/>
    <lineage>
        <taxon>Bacteria</taxon>
        <taxon>Pseudomonadati</taxon>
        <taxon>Pseudomonadota</taxon>
        <taxon>Alphaproteobacteria</taxon>
        <taxon>Acetobacterales</taxon>
        <taxon>Roseomonadaceae</taxon>
        <taxon>Roseomonas</taxon>
    </lineage>
</organism>
<keyword evidence="4" id="KW-0804">Transcription</keyword>
<dbReference type="InterPro" id="IPR036390">
    <property type="entry name" value="WH_DNA-bd_sf"/>
</dbReference>
<protein>
    <recommendedName>
        <fullName evidence="6">Pyruvate dehydrogenase complex repressor</fullName>
    </recommendedName>
</protein>
<proteinExistence type="predicted"/>
<accession>A0A3A9JGC9</accession>
<evidence type="ECO:0000313" key="11">
    <source>
        <dbReference type="Proteomes" id="UP000278036"/>
    </source>
</evidence>
<dbReference type="GO" id="GO:0003677">
    <property type="term" value="F:DNA binding"/>
    <property type="evidence" value="ECO:0007669"/>
    <property type="project" value="UniProtKB-KW"/>
</dbReference>
<keyword evidence="10" id="KW-1185">Reference proteome</keyword>
<dbReference type="InterPro" id="IPR036388">
    <property type="entry name" value="WH-like_DNA-bd_sf"/>
</dbReference>
<dbReference type="CDD" id="cd07377">
    <property type="entry name" value="WHTH_GntR"/>
    <property type="match status" value="1"/>
</dbReference>
<evidence type="ECO:0000256" key="6">
    <source>
        <dbReference type="ARBA" id="ARBA00039592"/>
    </source>
</evidence>
<dbReference type="Gene3D" id="1.20.120.530">
    <property type="entry name" value="GntR ligand-binding domain-like"/>
    <property type="match status" value="1"/>
</dbReference>
<dbReference type="SMART" id="SM00895">
    <property type="entry name" value="FCD"/>
    <property type="match status" value="1"/>
</dbReference>
<dbReference type="AlphaFoldDB" id="A0A3A9JGC9"/>
<dbReference type="InterPro" id="IPR008920">
    <property type="entry name" value="TF_FadR/GntR_C"/>
</dbReference>
<dbReference type="PRINTS" id="PR00035">
    <property type="entry name" value="HTHGNTR"/>
</dbReference>
<evidence type="ECO:0000313" key="9">
    <source>
        <dbReference type="EMBL" id="RMI25743.1"/>
    </source>
</evidence>
<dbReference type="Proteomes" id="UP000274097">
    <property type="component" value="Unassembled WGS sequence"/>
</dbReference>
<dbReference type="GO" id="GO:0003700">
    <property type="term" value="F:DNA-binding transcription factor activity"/>
    <property type="evidence" value="ECO:0007669"/>
    <property type="project" value="InterPro"/>
</dbReference>
<evidence type="ECO:0000256" key="3">
    <source>
        <dbReference type="ARBA" id="ARBA00023125"/>
    </source>
</evidence>
<gene>
    <name evidence="8" type="ORF">D6Z83_13885</name>
    <name evidence="9" type="ORF">EBE87_08565</name>
</gene>
<dbReference type="InterPro" id="IPR011711">
    <property type="entry name" value="GntR_C"/>
</dbReference>
<comment type="caution">
    <text evidence="8">The sequence shown here is derived from an EMBL/GenBank/DDBJ whole genome shotgun (WGS) entry which is preliminary data.</text>
</comment>
<dbReference type="Gene3D" id="1.10.10.10">
    <property type="entry name" value="Winged helix-like DNA-binding domain superfamily/Winged helix DNA-binding domain"/>
    <property type="match status" value="1"/>
</dbReference>
<dbReference type="RefSeq" id="WP_120638894.1">
    <property type="nucleotide sequence ID" value="NZ_RAQU01000080.1"/>
</dbReference>
<evidence type="ECO:0000313" key="10">
    <source>
        <dbReference type="Proteomes" id="UP000274097"/>
    </source>
</evidence>
<dbReference type="OrthoDB" id="5450856at2"/>
<sequence>MPDPIRPPPLASAVAAHLEGLVLEGVLRPGDRLAPERELAERLGVSRPSLREALAALEEKGLLESSRAGTQVADFMAPLSAPLAGLFGTSPRMAEDYFEYRRLIEPQAAALAASRITPPERAALEECLVAMEAAHARAQPAEEAEADTRLHLLVHEASHNLVLLHVLRVFAVLLRRGILFSHEQYWQRDTLRGEILAQHRAIAAAILQGQPEAAAEAMRDHIGFTERAFRSLRAEAGRLSESLRKRDRQGLVAEDRAGG</sequence>
<name>A0A3A9JGC9_9PROT</name>
<dbReference type="InParanoid" id="A0A3A9JGC9"/>
<evidence type="ECO:0000313" key="8">
    <source>
        <dbReference type="EMBL" id="RKK03555.1"/>
    </source>
</evidence>
<dbReference type="SUPFAM" id="SSF48008">
    <property type="entry name" value="GntR ligand-binding domain-like"/>
    <property type="match status" value="1"/>
</dbReference>
<keyword evidence="3" id="KW-0238">DNA-binding</keyword>
<keyword evidence="2" id="KW-0805">Transcription regulation</keyword>